<gene>
    <name evidence="5" type="ORF">TRITD_6Av1G169510</name>
</gene>
<evidence type="ECO:0000256" key="2">
    <source>
        <dbReference type="ARBA" id="ARBA00023295"/>
    </source>
</evidence>
<keyword evidence="2" id="KW-0326">Glycosidase</keyword>
<evidence type="ECO:0000256" key="3">
    <source>
        <dbReference type="SAM" id="SignalP"/>
    </source>
</evidence>
<protein>
    <recommendedName>
        <fullName evidence="4">GH16 domain-containing protein</fullName>
    </recommendedName>
</protein>
<keyword evidence="1" id="KW-0378">Hydrolase</keyword>
<evidence type="ECO:0000313" key="6">
    <source>
        <dbReference type="Proteomes" id="UP000324705"/>
    </source>
</evidence>
<dbReference type="InterPro" id="IPR044791">
    <property type="entry name" value="Beta-glucanase/XTH"/>
</dbReference>
<evidence type="ECO:0000256" key="1">
    <source>
        <dbReference type="ARBA" id="ARBA00022801"/>
    </source>
</evidence>
<proteinExistence type="predicted"/>
<feature type="chain" id="PRO_5040472824" description="GH16 domain-containing protein" evidence="3">
    <location>
        <begin position="24"/>
        <end position="187"/>
    </location>
</feature>
<keyword evidence="6" id="KW-1185">Reference proteome</keyword>
<evidence type="ECO:0000313" key="5">
    <source>
        <dbReference type="EMBL" id="VAI48255.1"/>
    </source>
</evidence>
<keyword evidence="3" id="KW-0732">Signal</keyword>
<dbReference type="GO" id="GO:0004553">
    <property type="term" value="F:hydrolase activity, hydrolyzing O-glycosyl compounds"/>
    <property type="evidence" value="ECO:0007669"/>
    <property type="project" value="InterPro"/>
</dbReference>
<dbReference type="PROSITE" id="PS51762">
    <property type="entry name" value="GH16_2"/>
    <property type="match status" value="1"/>
</dbReference>
<dbReference type="PANTHER" id="PTHR31062">
    <property type="entry name" value="XYLOGLUCAN ENDOTRANSGLUCOSYLASE/HYDROLASE PROTEIN 8-RELATED"/>
    <property type="match status" value="1"/>
</dbReference>
<dbReference type="InterPro" id="IPR013320">
    <property type="entry name" value="ConA-like_dom_sf"/>
</dbReference>
<reference evidence="5 6" key="1">
    <citation type="submission" date="2017-09" db="EMBL/GenBank/DDBJ databases">
        <authorList>
            <consortium name="International Durum Wheat Genome Sequencing Consortium (IDWGSC)"/>
            <person name="Milanesi L."/>
        </authorList>
    </citation>
    <scope>NUCLEOTIDE SEQUENCE [LARGE SCALE GENOMIC DNA]</scope>
    <source>
        <strain evidence="6">cv. Svevo</strain>
    </source>
</reference>
<dbReference type="SUPFAM" id="SSF49899">
    <property type="entry name" value="Concanavalin A-like lectins/glucanases"/>
    <property type="match status" value="1"/>
</dbReference>
<dbReference type="AlphaFoldDB" id="A0A9R0Y3R7"/>
<dbReference type="Gramene" id="TRITD6Av1G169510.1">
    <property type="protein sequence ID" value="TRITD6Av1G169510.1"/>
    <property type="gene ID" value="TRITD6Av1G169510"/>
</dbReference>
<dbReference type="EMBL" id="LT934121">
    <property type="protein sequence ID" value="VAI48255.1"/>
    <property type="molecule type" value="Genomic_DNA"/>
</dbReference>
<name>A0A9R0Y3R7_TRITD</name>
<sequence>MAMKAGFLAAAAACVCLAAAAAAFDVPTVAFEEGFSPLFGDGNLVRARDDRAARLLLDRRSGSGFISSDYYLHGFFSASIKLPRDYTAGVVVAFYLSNGDVYEKTHDELDFEFLGSRWGGQWRVQTNVYGNGSTSRGREERYLLPFDPTLEAHRYSILWAPTHIMYVRISTLTARIDCTIQSAWHGH</sequence>
<dbReference type="Gene3D" id="2.60.120.200">
    <property type="match status" value="1"/>
</dbReference>
<feature type="domain" description="GH16" evidence="4">
    <location>
        <begin position="19"/>
        <end position="187"/>
    </location>
</feature>
<feature type="signal peptide" evidence="3">
    <location>
        <begin position="1"/>
        <end position="23"/>
    </location>
</feature>
<dbReference type="Proteomes" id="UP000324705">
    <property type="component" value="Chromosome 6A"/>
</dbReference>
<dbReference type="Pfam" id="PF00722">
    <property type="entry name" value="Glyco_hydro_16"/>
    <property type="match status" value="1"/>
</dbReference>
<evidence type="ECO:0000259" key="4">
    <source>
        <dbReference type="PROSITE" id="PS51762"/>
    </source>
</evidence>
<organism evidence="5 6">
    <name type="scientific">Triticum turgidum subsp. durum</name>
    <name type="common">Durum wheat</name>
    <name type="synonym">Triticum durum</name>
    <dbReference type="NCBI Taxonomy" id="4567"/>
    <lineage>
        <taxon>Eukaryota</taxon>
        <taxon>Viridiplantae</taxon>
        <taxon>Streptophyta</taxon>
        <taxon>Embryophyta</taxon>
        <taxon>Tracheophyta</taxon>
        <taxon>Spermatophyta</taxon>
        <taxon>Magnoliopsida</taxon>
        <taxon>Liliopsida</taxon>
        <taxon>Poales</taxon>
        <taxon>Poaceae</taxon>
        <taxon>BOP clade</taxon>
        <taxon>Pooideae</taxon>
        <taxon>Triticodae</taxon>
        <taxon>Triticeae</taxon>
        <taxon>Triticinae</taxon>
        <taxon>Triticum</taxon>
    </lineage>
</organism>
<accession>A0A9R0Y3R7</accession>
<dbReference type="GO" id="GO:0005975">
    <property type="term" value="P:carbohydrate metabolic process"/>
    <property type="evidence" value="ECO:0007669"/>
    <property type="project" value="InterPro"/>
</dbReference>
<dbReference type="InterPro" id="IPR000757">
    <property type="entry name" value="Beta-glucanase-like"/>
</dbReference>